<evidence type="ECO:0000256" key="2">
    <source>
        <dbReference type="SAM" id="MobiDB-lite"/>
    </source>
</evidence>
<reference evidence="3 4" key="1">
    <citation type="journal article" date="2021" name="BMC Genomics">
        <title>Datura genome reveals duplications of psychoactive alkaloid biosynthetic genes and high mutation rate following tissue culture.</title>
        <authorList>
            <person name="Rajewski A."/>
            <person name="Carter-House D."/>
            <person name="Stajich J."/>
            <person name="Litt A."/>
        </authorList>
    </citation>
    <scope>NUCLEOTIDE SEQUENCE [LARGE SCALE GENOMIC DNA]</scope>
    <source>
        <strain evidence="3">AR-01</strain>
    </source>
</reference>
<evidence type="ECO:0000256" key="1">
    <source>
        <dbReference type="SAM" id="Coils"/>
    </source>
</evidence>
<keyword evidence="4" id="KW-1185">Reference proteome</keyword>
<feature type="coiled-coil region" evidence="1">
    <location>
        <begin position="250"/>
        <end position="298"/>
    </location>
</feature>
<sequence length="301" mass="33184">MSHANFPSITPNVKKLFADDYKTWSSKMHENFLDGYLQTLVDAGGPISTKILEVAHQECSNAIPQTGNSFTPLGGKGSFPLSTTAHVSKKRSSQGESNSSHEDRCWKKVRPRSDKSGDADLAVVEIHDSVDSPSRTLTVLIKESNGTGALPRERLQKSGESISGPNLINPPSTGKTEKEATSAPRDRVRARLSSDLQKHPTTTASVFGGKKARSALHDKDMEATRKEFSITTRECLSNAMLEEYEKIEKVSSIRQSLSKVKEKIEKLRRKEKDLEILLDATKKEVEEAKLGVSTAEKDFDT</sequence>
<keyword evidence="1" id="KW-0175">Coiled coil</keyword>
<feature type="compositionally biased region" description="Basic and acidic residues" evidence="2">
    <location>
        <begin position="175"/>
        <end position="189"/>
    </location>
</feature>
<feature type="compositionally biased region" description="Basic and acidic residues" evidence="2">
    <location>
        <begin position="99"/>
        <end position="117"/>
    </location>
</feature>
<feature type="compositionally biased region" description="Polar residues" evidence="2">
    <location>
        <begin position="158"/>
        <end position="174"/>
    </location>
</feature>
<accession>A0ABS8VSA5</accession>
<feature type="region of interest" description="Disordered" evidence="2">
    <location>
        <begin position="138"/>
        <end position="211"/>
    </location>
</feature>
<evidence type="ECO:0000313" key="3">
    <source>
        <dbReference type="EMBL" id="MCE0482258.1"/>
    </source>
</evidence>
<dbReference type="EMBL" id="JACEIK010005823">
    <property type="protein sequence ID" value="MCE0482258.1"/>
    <property type="molecule type" value="Genomic_DNA"/>
</dbReference>
<evidence type="ECO:0000313" key="4">
    <source>
        <dbReference type="Proteomes" id="UP000823775"/>
    </source>
</evidence>
<proteinExistence type="predicted"/>
<protein>
    <submittedName>
        <fullName evidence="3">Uncharacterized protein</fullName>
    </submittedName>
</protein>
<dbReference type="Proteomes" id="UP000823775">
    <property type="component" value="Unassembled WGS sequence"/>
</dbReference>
<feature type="region of interest" description="Disordered" evidence="2">
    <location>
        <begin position="66"/>
        <end position="117"/>
    </location>
</feature>
<organism evidence="3 4">
    <name type="scientific">Datura stramonium</name>
    <name type="common">Jimsonweed</name>
    <name type="synonym">Common thornapple</name>
    <dbReference type="NCBI Taxonomy" id="4076"/>
    <lineage>
        <taxon>Eukaryota</taxon>
        <taxon>Viridiplantae</taxon>
        <taxon>Streptophyta</taxon>
        <taxon>Embryophyta</taxon>
        <taxon>Tracheophyta</taxon>
        <taxon>Spermatophyta</taxon>
        <taxon>Magnoliopsida</taxon>
        <taxon>eudicotyledons</taxon>
        <taxon>Gunneridae</taxon>
        <taxon>Pentapetalae</taxon>
        <taxon>asterids</taxon>
        <taxon>lamiids</taxon>
        <taxon>Solanales</taxon>
        <taxon>Solanaceae</taxon>
        <taxon>Solanoideae</taxon>
        <taxon>Datureae</taxon>
        <taxon>Datura</taxon>
    </lineage>
</organism>
<name>A0ABS8VSA5_DATST</name>
<comment type="caution">
    <text evidence="3">The sequence shown here is derived from an EMBL/GenBank/DDBJ whole genome shotgun (WGS) entry which is preliminary data.</text>
</comment>
<gene>
    <name evidence="3" type="ORF">HAX54_040840</name>
</gene>